<dbReference type="RefSeq" id="WP_133553202.1">
    <property type="nucleotide sequence ID" value="NZ_SNWM01000001.1"/>
</dbReference>
<dbReference type="Pfam" id="PF00730">
    <property type="entry name" value="HhH-GPD"/>
    <property type="match status" value="1"/>
</dbReference>
<feature type="domain" description="HhH-GPD" evidence="5">
    <location>
        <begin position="47"/>
        <end position="196"/>
    </location>
</feature>
<dbReference type="GO" id="GO:0005737">
    <property type="term" value="C:cytoplasm"/>
    <property type="evidence" value="ECO:0007669"/>
    <property type="project" value="TreeGrafter"/>
</dbReference>
<dbReference type="Gene3D" id="1.10.1670.40">
    <property type="match status" value="1"/>
</dbReference>
<keyword evidence="3" id="KW-0227">DNA damage</keyword>
<dbReference type="GO" id="GO:0043916">
    <property type="term" value="F:DNA-7-methylguanine glycosylase activity"/>
    <property type="evidence" value="ECO:0007669"/>
    <property type="project" value="TreeGrafter"/>
</dbReference>
<evidence type="ECO:0000256" key="4">
    <source>
        <dbReference type="ARBA" id="ARBA00023204"/>
    </source>
</evidence>
<dbReference type="InterPro" id="IPR003265">
    <property type="entry name" value="HhH-GPD_domain"/>
</dbReference>
<organism evidence="6 7">
    <name type="scientific">Pedobacter duraquae</name>
    <dbReference type="NCBI Taxonomy" id="425511"/>
    <lineage>
        <taxon>Bacteria</taxon>
        <taxon>Pseudomonadati</taxon>
        <taxon>Bacteroidota</taxon>
        <taxon>Sphingobacteriia</taxon>
        <taxon>Sphingobacteriales</taxon>
        <taxon>Sphingobacteriaceae</taxon>
        <taxon>Pedobacter</taxon>
    </lineage>
</organism>
<evidence type="ECO:0000256" key="1">
    <source>
        <dbReference type="ARBA" id="ARBA00000086"/>
    </source>
</evidence>
<dbReference type="GO" id="GO:0006285">
    <property type="term" value="P:base-excision repair, AP site formation"/>
    <property type="evidence" value="ECO:0007669"/>
    <property type="project" value="TreeGrafter"/>
</dbReference>
<dbReference type="GO" id="GO:0032993">
    <property type="term" value="C:protein-DNA complex"/>
    <property type="evidence" value="ECO:0007669"/>
    <property type="project" value="TreeGrafter"/>
</dbReference>
<dbReference type="AlphaFoldDB" id="A0A4R6IR35"/>
<evidence type="ECO:0000256" key="2">
    <source>
        <dbReference type="ARBA" id="ARBA00012000"/>
    </source>
</evidence>
<dbReference type="PANTHER" id="PTHR43003">
    <property type="entry name" value="DNA-3-METHYLADENINE GLYCOSYLASE"/>
    <property type="match status" value="1"/>
</dbReference>
<dbReference type="SMART" id="SM00478">
    <property type="entry name" value="ENDO3c"/>
    <property type="match status" value="1"/>
</dbReference>
<sequence>MNEIVNEKDIQTLVGIDPIFAAIYQQCGAPPNWSRRSGFVTLCKLILEQQVSLASAHAHFLKLNTYIGDFTPENILMLNDEEMRSCQISRQKSNYLRNLSAAVLDKRIELDKLHLLNEPEIRCQLIALKGIGNWTVDVYLLFCLQQNDVFPIGDIAVINTMKELTTAQTKMEIISYAEQWKPYRSLATYFLWHYYLLKRNRTAPIDYYML</sequence>
<gene>
    <name evidence="6" type="ORF">CLV32_1145</name>
</gene>
<comment type="caution">
    <text evidence="6">The sequence shown here is derived from an EMBL/GenBank/DDBJ whole genome shotgun (WGS) entry which is preliminary data.</text>
</comment>
<dbReference type="EC" id="3.2.2.21" evidence="2"/>
<comment type="catalytic activity">
    <reaction evidence="1">
        <text>Hydrolysis of alkylated DNA, releasing 3-methyladenine, 3-methylguanine, 7-methylguanine and 7-methyladenine.</text>
        <dbReference type="EC" id="3.2.2.21"/>
    </reaction>
</comment>
<dbReference type="InterPro" id="IPR011257">
    <property type="entry name" value="DNA_glycosylase"/>
</dbReference>
<protein>
    <recommendedName>
        <fullName evidence="2">DNA-3-methyladenine glycosylase II</fullName>
        <ecNumber evidence="2">3.2.2.21</ecNumber>
    </recommendedName>
</protein>
<evidence type="ECO:0000313" key="6">
    <source>
        <dbReference type="EMBL" id="TDO24852.1"/>
    </source>
</evidence>
<dbReference type="SUPFAM" id="SSF48150">
    <property type="entry name" value="DNA-glycosylase"/>
    <property type="match status" value="1"/>
</dbReference>
<keyword evidence="7" id="KW-1185">Reference proteome</keyword>
<dbReference type="Gene3D" id="1.10.340.30">
    <property type="entry name" value="Hypothetical protein, domain 2"/>
    <property type="match status" value="1"/>
</dbReference>
<dbReference type="Proteomes" id="UP000295499">
    <property type="component" value="Unassembled WGS sequence"/>
</dbReference>
<proteinExistence type="predicted"/>
<accession>A0A4R6IR35</accession>
<dbReference type="GO" id="GO:0006307">
    <property type="term" value="P:DNA alkylation repair"/>
    <property type="evidence" value="ECO:0007669"/>
    <property type="project" value="TreeGrafter"/>
</dbReference>
<reference evidence="6 7" key="1">
    <citation type="submission" date="2019-03" db="EMBL/GenBank/DDBJ databases">
        <title>Genomic Encyclopedia of Archaeal and Bacterial Type Strains, Phase II (KMG-II): from individual species to whole genera.</title>
        <authorList>
            <person name="Goeker M."/>
        </authorList>
    </citation>
    <scope>NUCLEOTIDE SEQUENCE [LARGE SCALE GENOMIC DNA]</scope>
    <source>
        <strain evidence="6 7">DSM 19034</strain>
    </source>
</reference>
<dbReference type="OrthoDB" id="9785929at2"/>
<dbReference type="GO" id="GO:0032131">
    <property type="term" value="F:alkylated DNA binding"/>
    <property type="evidence" value="ECO:0007669"/>
    <property type="project" value="TreeGrafter"/>
</dbReference>
<evidence type="ECO:0000256" key="3">
    <source>
        <dbReference type="ARBA" id="ARBA00022763"/>
    </source>
</evidence>
<evidence type="ECO:0000313" key="7">
    <source>
        <dbReference type="Proteomes" id="UP000295499"/>
    </source>
</evidence>
<dbReference type="EMBL" id="SNWM01000001">
    <property type="protein sequence ID" value="TDO24852.1"/>
    <property type="molecule type" value="Genomic_DNA"/>
</dbReference>
<evidence type="ECO:0000259" key="5">
    <source>
        <dbReference type="SMART" id="SM00478"/>
    </source>
</evidence>
<keyword evidence="4" id="KW-0234">DNA repair</keyword>
<dbReference type="PANTHER" id="PTHR43003:SF5">
    <property type="entry name" value="DNA-3-METHYLADENINE GLYCOSYLASE"/>
    <property type="match status" value="1"/>
</dbReference>
<dbReference type="CDD" id="cd00056">
    <property type="entry name" value="ENDO3c"/>
    <property type="match status" value="1"/>
</dbReference>
<dbReference type="GO" id="GO:0008725">
    <property type="term" value="F:DNA-3-methyladenine glycosylase activity"/>
    <property type="evidence" value="ECO:0007669"/>
    <property type="project" value="TreeGrafter"/>
</dbReference>
<dbReference type="InterPro" id="IPR051912">
    <property type="entry name" value="Alkylbase_DNA_Glycosylase/TA"/>
</dbReference>
<name>A0A4R6IR35_9SPHI</name>